<dbReference type="Proteomes" id="UP000799439">
    <property type="component" value="Unassembled WGS sequence"/>
</dbReference>
<accession>A0A9P4MI19</accession>
<comment type="caution">
    <text evidence="1">The sequence shown here is derived from an EMBL/GenBank/DDBJ whole genome shotgun (WGS) entry which is preliminary data.</text>
</comment>
<proteinExistence type="predicted"/>
<protein>
    <submittedName>
        <fullName evidence="1">Uncharacterized protein</fullName>
    </submittedName>
</protein>
<name>A0A9P4MI19_9PEZI</name>
<sequence>MRRGWRAPGMSIRVIIVLDPCEKLSTGRPVFNAPLHSSVPFPFRCAVLCSFVIPSHQLPYSLQYRFLCLALTLALQPAAASPAGQSTTLTTILTQITSTYTSTNTFTHTFTTLLTGSASSACSGPHSRYTNTDRNTPHARAKVFLSLTACSPFDMPQ</sequence>
<evidence type="ECO:0000313" key="2">
    <source>
        <dbReference type="Proteomes" id="UP000799439"/>
    </source>
</evidence>
<dbReference type="AlphaFoldDB" id="A0A9P4MI19"/>
<dbReference type="EMBL" id="ML996093">
    <property type="protein sequence ID" value="KAF2148436.1"/>
    <property type="molecule type" value="Genomic_DNA"/>
</dbReference>
<keyword evidence="2" id="KW-1185">Reference proteome</keyword>
<reference evidence="1" key="1">
    <citation type="journal article" date="2020" name="Stud. Mycol.">
        <title>101 Dothideomycetes genomes: a test case for predicting lifestyles and emergence of pathogens.</title>
        <authorList>
            <person name="Haridas S."/>
            <person name="Albert R."/>
            <person name="Binder M."/>
            <person name="Bloem J."/>
            <person name="Labutti K."/>
            <person name="Salamov A."/>
            <person name="Andreopoulos B."/>
            <person name="Baker S."/>
            <person name="Barry K."/>
            <person name="Bills G."/>
            <person name="Bluhm B."/>
            <person name="Cannon C."/>
            <person name="Castanera R."/>
            <person name="Culley D."/>
            <person name="Daum C."/>
            <person name="Ezra D."/>
            <person name="Gonzalez J."/>
            <person name="Henrissat B."/>
            <person name="Kuo A."/>
            <person name="Liang C."/>
            <person name="Lipzen A."/>
            <person name="Lutzoni F."/>
            <person name="Magnuson J."/>
            <person name="Mondo S."/>
            <person name="Nolan M."/>
            <person name="Ohm R."/>
            <person name="Pangilinan J."/>
            <person name="Park H.-J."/>
            <person name="Ramirez L."/>
            <person name="Alfaro M."/>
            <person name="Sun H."/>
            <person name="Tritt A."/>
            <person name="Yoshinaga Y."/>
            <person name="Zwiers L.-H."/>
            <person name="Turgeon B."/>
            <person name="Goodwin S."/>
            <person name="Spatafora J."/>
            <person name="Crous P."/>
            <person name="Grigoriev I."/>
        </authorList>
    </citation>
    <scope>NUCLEOTIDE SEQUENCE</scope>
    <source>
        <strain evidence="1">CBS 260.36</strain>
    </source>
</reference>
<gene>
    <name evidence="1" type="ORF">K461DRAFT_63767</name>
</gene>
<organism evidence="1 2">
    <name type="scientific">Myriangium duriaei CBS 260.36</name>
    <dbReference type="NCBI Taxonomy" id="1168546"/>
    <lineage>
        <taxon>Eukaryota</taxon>
        <taxon>Fungi</taxon>
        <taxon>Dikarya</taxon>
        <taxon>Ascomycota</taxon>
        <taxon>Pezizomycotina</taxon>
        <taxon>Dothideomycetes</taxon>
        <taxon>Dothideomycetidae</taxon>
        <taxon>Myriangiales</taxon>
        <taxon>Myriangiaceae</taxon>
        <taxon>Myriangium</taxon>
    </lineage>
</organism>
<evidence type="ECO:0000313" key="1">
    <source>
        <dbReference type="EMBL" id="KAF2148436.1"/>
    </source>
</evidence>